<evidence type="ECO:0000256" key="2">
    <source>
        <dbReference type="ARBA" id="ARBA00022777"/>
    </source>
</evidence>
<gene>
    <name evidence="6" type="primary">nadK</name>
    <name evidence="8" type="ORF">WDZ17_14535</name>
</gene>
<keyword evidence="6" id="KW-0963">Cytoplasm</keyword>
<dbReference type="EC" id="2.7.1.23" evidence="6"/>
<dbReference type="RefSeq" id="WP_339575894.1">
    <property type="nucleotide sequence ID" value="NZ_JBBIAA010000024.1"/>
</dbReference>
<dbReference type="InterPro" id="IPR017438">
    <property type="entry name" value="ATP-NAD_kinase_N"/>
</dbReference>
<feature type="active site" description="Proton acceptor" evidence="6">
    <location>
        <position position="125"/>
    </location>
</feature>
<name>A0ABU8RN53_9ACTN</name>
<comment type="caution">
    <text evidence="6">Lacks conserved residue(s) required for the propagation of feature annotation.</text>
</comment>
<proteinExistence type="inferred from homology"/>
<keyword evidence="2 6" id="KW-0418">Kinase</keyword>
<dbReference type="InterPro" id="IPR017437">
    <property type="entry name" value="ATP-NAD_kinase_PpnK-typ_C"/>
</dbReference>
<dbReference type="GO" id="GO:0003951">
    <property type="term" value="F:NAD+ kinase activity"/>
    <property type="evidence" value="ECO:0007669"/>
    <property type="project" value="UniProtKB-EC"/>
</dbReference>
<feature type="compositionally biased region" description="Low complexity" evidence="7">
    <location>
        <begin position="16"/>
        <end position="27"/>
    </location>
</feature>
<feature type="binding site" evidence="6">
    <location>
        <position position="210"/>
    </location>
    <ligand>
        <name>NAD(+)</name>
        <dbReference type="ChEBI" id="CHEBI:57540"/>
    </ligand>
</feature>
<keyword evidence="3 6" id="KW-0521">NADP</keyword>
<keyword evidence="6" id="KW-0547">Nucleotide-binding</keyword>
<comment type="catalytic activity">
    <reaction evidence="5 6">
        <text>NAD(+) + ATP = ADP + NADP(+) + H(+)</text>
        <dbReference type="Rhea" id="RHEA:18629"/>
        <dbReference type="ChEBI" id="CHEBI:15378"/>
        <dbReference type="ChEBI" id="CHEBI:30616"/>
        <dbReference type="ChEBI" id="CHEBI:57540"/>
        <dbReference type="ChEBI" id="CHEBI:58349"/>
        <dbReference type="ChEBI" id="CHEBI:456216"/>
        <dbReference type="EC" id="2.7.1.23"/>
    </reaction>
</comment>
<comment type="similarity">
    <text evidence="6">Belongs to the NAD kinase family.</text>
</comment>
<evidence type="ECO:0000313" key="8">
    <source>
        <dbReference type="EMBL" id="MEJ5946511.1"/>
    </source>
</evidence>
<dbReference type="Pfam" id="PF01513">
    <property type="entry name" value="NAD_kinase"/>
    <property type="match status" value="1"/>
</dbReference>
<protein>
    <recommendedName>
        <fullName evidence="6">NAD kinase</fullName>
        <ecNumber evidence="6">2.7.1.23</ecNumber>
    </recommendedName>
    <alternativeName>
        <fullName evidence="6">ATP-dependent NAD kinase</fullName>
    </alternativeName>
</protein>
<dbReference type="HAMAP" id="MF_00361">
    <property type="entry name" value="NAD_kinase"/>
    <property type="match status" value="1"/>
</dbReference>
<dbReference type="InterPro" id="IPR016064">
    <property type="entry name" value="NAD/diacylglycerol_kinase_sf"/>
</dbReference>
<evidence type="ECO:0000256" key="5">
    <source>
        <dbReference type="ARBA" id="ARBA00047925"/>
    </source>
</evidence>
<dbReference type="Pfam" id="PF20143">
    <property type="entry name" value="NAD_kinase_C"/>
    <property type="match status" value="1"/>
</dbReference>
<organism evidence="8 9">
    <name type="scientific">Pseudokineococcus basanitobsidens</name>
    <dbReference type="NCBI Taxonomy" id="1926649"/>
    <lineage>
        <taxon>Bacteria</taxon>
        <taxon>Bacillati</taxon>
        <taxon>Actinomycetota</taxon>
        <taxon>Actinomycetes</taxon>
        <taxon>Kineosporiales</taxon>
        <taxon>Kineosporiaceae</taxon>
        <taxon>Pseudokineococcus</taxon>
    </lineage>
</organism>
<feature type="binding site" evidence="6">
    <location>
        <position position="130"/>
    </location>
    <ligand>
        <name>NAD(+)</name>
        <dbReference type="ChEBI" id="CHEBI:57540"/>
    </ligand>
</feature>
<dbReference type="PANTHER" id="PTHR20275:SF0">
    <property type="entry name" value="NAD KINASE"/>
    <property type="match status" value="1"/>
</dbReference>
<comment type="cofactor">
    <cofactor evidence="6">
        <name>a divalent metal cation</name>
        <dbReference type="ChEBI" id="CHEBI:60240"/>
    </cofactor>
</comment>
<dbReference type="Gene3D" id="3.40.50.10330">
    <property type="entry name" value="Probable inorganic polyphosphate/atp-NAD kinase, domain 1"/>
    <property type="match status" value="1"/>
</dbReference>
<reference evidence="8 9" key="1">
    <citation type="journal article" date="2017" name="Int. J. Syst. Evol. Microbiol.">
        <title>Pseudokineococcus basanitobsidens sp. nov., isolated from volcanic rock.</title>
        <authorList>
            <person name="Lee D.W."/>
            <person name="Park M.Y."/>
            <person name="Kim J.J."/>
            <person name="Kim B.S."/>
        </authorList>
    </citation>
    <scope>NUCLEOTIDE SEQUENCE [LARGE SCALE GENOMIC DNA]</scope>
    <source>
        <strain evidence="8 9">DSM 103726</strain>
    </source>
</reference>
<evidence type="ECO:0000256" key="7">
    <source>
        <dbReference type="SAM" id="MobiDB-lite"/>
    </source>
</evidence>
<feature type="binding site" evidence="6">
    <location>
        <begin position="125"/>
        <end position="126"/>
    </location>
    <ligand>
        <name>NAD(+)</name>
        <dbReference type="ChEBI" id="CHEBI:57540"/>
    </ligand>
</feature>
<comment type="caution">
    <text evidence="8">The sequence shown here is derived from an EMBL/GenBank/DDBJ whole genome shotgun (WGS) entry which is preliminary data.</text>
</comment>
<feature type="binding site" evidence="6">
    <location>
        <begin position="240"/>
        <end position="245"/>
    </location>
    <ligand>
        <name>NAD(+)</name>
        <dbReference type="ChEBI" id="CHEBI:57540"/>
    </ligand>
</feature>
<feature type="compositionally biased region" description="Low complexity" evidence="7">
    <location>
        <begin position="350"/>
        <end position="375"/>
    </location>
</feature>
<feature type="region of interest" description="Disordered" evidence="7">
    <location>
        <begin position="343"/>
        <end position="375"/>
    </location>
</feature>
<dbReference type="InterPro" id="IPR002504">
    <property type="entry name" value="NADK"/>
</dbReference>
<keyword evidence="4 6" id="KW-0520">NAD</keyword>
<dbReference type="SUPFAM" id="SSF111331">
    <property type="entry name" value="NAD kinase/diacylglycerol kinase-like"/>
    <property type="match status" value="1"/>
</dbReference>
<dbReference type="NCBIfam" id="NF002892">
    <property type="entry name" value="PRK03372.1"/>
    <property type="match status" value="1"/>
</dbReference>
<dbReference type="EMBL" id="JBBIAA010000024">
    <property type="protein sequence ID" value="MEJ5946511.1"/>
    <property type="molecule type" value="Genomic_DNA"/>
</dbReference>
<dbReference type="Proteomes" id="UP001387100">
    <property type="component" value="Unassembled WGS sequence"/>
</dbReference>
<feature type="binding site" evidence="6">
    <location>
        <begin position="199"/>
        <end position="200"/>
    </location>
    <ligand>
        <name>NAD(+)</name>
        <dbReference type="ChEBI" id="CHEBI:57540"/>
    </ligand>
</feature>
<keyword evidence="1 6" id="KW-0808">Transferase</keyword>
<feature type="region of interest" description="Disordered" evidence="7">
    <location>
        <begin position="1"/>
        <end position="43"/>
    </location>
</feature>
<feature type="binding site" evidence="6">
    <location>
        <position position="229"/>
    </location>
    <ligand>
        <name>NAD(+)</name>
        <dbReference type="ChEBI" id="CHEBI:57540"/>
    </ligand>
</feature>
<sequence length="375" mass="39514">MTTGGTETGRTETGRTETGGTETGGTRPVDRSTGPDQPDGGRDVCELGATGERTVLVLTHTGRESAVSAARELVELLRDAGLRPVMLADEVTEIPGVEDVPVLDLSDVEDHVVLGAEMVVVLGGDGTILRAAELVRHRPVPLLGVNLGHVGFLAESERDDLARTVGRIAARDYVVEERMTLDVRVLRDGECLSTSWAVNEASVEKADRERMLEVVTEVDGRPVSVIGCDGVVMATPTGSTAYAFSAGGPVVWPEVQALLMVPISAHALFAKPLVTSPRSVLAVEVLSRTAGGGVLWCDGRRTAQLPPRSRIEVTRGEHPLLLARLTEGPFTDRLVAKFRLPVEGWRGPDDGAPAEAGGPSGTPRGAPAPRAADEG</sequence>
<evidence type="ECO:0000256" key="3">
    <source>
        <dbReference type="ARBA" id="ARBA00022857"/>
    </source>
</evidence>
<evidence type="ECO:0000256" key="6">
    <source>
        <dbReference type="HAMAP-Rule" id="MF_00361"/>
    </source>
</evidence>
<keyword evidence="6" id="KW-0067">ATP-binding</keyword>
<evidence type="ECO:0000256" key="4">
    <source>
        <dbReference type="ARBA" id="ARBA00023027"/>
    </source>
</evidence>
<accession>A0ABU8RN53</accession>
<evidence type="ECO:0000256" key="1">
    <source>
        <dbReference type="ARBA" id="ARBA00022679"/>
    </source>
</evidence>
<comment type="subcellular location">
    <subcellularLocation>
        <location evidence="6">Cytoplasm</location>
    </subcellularLocation>
</comment>
<dbReference type="PANTHER" id="PTHR20275">
    <property type="entry name" value="NAD KINASE"/>
    <property type="match status" value="1"/>
</dbReference>
<comment type="function">
    <text evidence="6">Involved in the regulation of the intracellular balance of NAD and NADP, and is a key enzyme in the biosynthesis of NADP. Catalyzes specifically the phosphorylation on 2'-hydroxyl of the adenosine moiety of NAD to yield NADP.</text>
</comment>
<evidence type="ECO:0000313" key="9">
    <source>
        <dbReference type="Proteomes" id="UP001387100"/>
    </source>
</evidence>
<keyword evidence="9" id="KW-1185">Reference proteome</keyword>
<dbReference type="Gene3D" id="2.60.200.30">
    <property type="entry name" value="Probable inorganic polyphosphate/atp-NAD kinase, domain 2"/>
    <property type="match status" value="1"/>
</dbReference>